<dbReference type="EMBL" id="BAAAPM010000003">
    <property type="protein sequence ID" value="GAA1717758.1"/>
    <property type="molecule type" value="Genomic_DNA"/>
</dbReference>
<evidence type="ECO:0000313" key="6">
    <source>
        <dbReference type="EMBL" id="GAA1717758.1"/>
    </source>
</evidence>
<evidence type="ECO:0000259" key="5">
    <source>
        <dbReference type="PROSITE" id="PS50853"/>
    </source>
</evidence>
<dbReference type="Pfam" id="PF00041">
    <property type="entry name" value="fn3"/>
    <property type="match status" value="1"/>
</dbReference>
<keyword evidence="1" id="KW-0378">Hydrolase</keyword>
<dbReference type="RefSeq" id="WP_344246645.1">
    <property type="nucleotide sequence ID" value="NZ_BAAAPM010000003.1"/>
</dbReference>
<evidence type="ECO:0000256" key="1">
    <source>
        <dbReference type="ARBA" id="ARBA00023295"/>
    </source>
</evidence>
<dbReference type="SMART" id="SM00060">
    <property type="entry name" value="FN3"/>
    <property type="match status" value="3"/>
</dbReference>
<evidence type="ECO:0000256" key="4">
    <source>
        <dbReference type="SAM" id="SignalP"/>
    </source>
</evidence>
<feature type="compositionally biased region" description="Polar residues" evidence="3">
    <location>
        <begin position="207"/>
        <end position="216"/>
    </location>
</feature>
<evidence type="ECO:0000256" key="2">
    <source>
        <dbReference type="ARBA" id="ARBA00023326"/>
    </source>
</evidence>
<dbReference type="InterPro" id="IPR013783">
    <property type="entry name" value="Ig-like_fold"/>
</dbReference>
<keyword evidence="7" id="KW-1185">Reference proteome</keyword>
<proteinExistence type="predicted"/>
<dbReference type="Gene3D" id="2.60.40.10">
    <property type="entry name" value="Immunoglobulins"/>
    <property type="match status" value="1"/>
</dbReference>
<feature type="domain" description="Fibronectin type-III" evidence="5">
    <location>
        <begin position="35"/>
        <end position="120"/>
    </location>
</feature>
<evidence type="ECO:0000313" key="7">
    <source>
        <dbReference type="Proteomes" id="UP001501138"/>
    </source>
</evidence>
<keyword evidence="2" id="KW-0119">Carbohydrate metabolism</keyword>
<dbReference type="Proteomes" id="UP001501138">
    <property type="component" value="Unassembled WGS sequence"/>
</dbReference>
<evidence type="ECO:0000256" key="3">
    <source>
        <dbReference type="SAM" id="MobiDB-lite"/>
    </source>
</evidence>
<dbReference type="CDD" id="cd00063">
    <property type="entry name" value="FN3"/>
    <property type="match status" value="1"/>
</dbReference>
<feature type="signal peptide" evidence="4">
    <location>
        <begin position="1"/>
        <end position="27"/>
    </location>
</feature>
<feature type="region of interest" description="Disordered" evidence="3">
    <location>
        <begin position="202"/>
        <end position="224"/>
    </location>
</feature>
<gene>
    <name evidence="6" type="ORF">GCM10009809_12110</name>
</gene>
<dbReference type="InterPro" id="IPR003961">
    <property type="entry name" value="FN3_dom"/>
</dbReference>
<organism evidence="6 7">
    <name type="scientific">Isoptericola hypogeus</name>
    <dbReference type="NCBI Taxonomy" id="300179"/>
    <lineage>
        <taxon>Bacteria</taxon>
        <taxon>Bacillati</taxon>
        <taxon>Actinomycetota</taxon>
        <taxon>Actinomycetes</taxon>
        <taxon>Micrococcales</taxon>
        <taxon>Promicromonosporaceae</taxon>
        <taxon>Isoptericola</taxon>
    </lineage>
</organism>
<dbReference type="InterPro" id="IPR036116">
    <property type="entry name" value="FN3_sf"/>
</dbReference>
<reference evidence="6 7" key="1">
    <citation type="journal article" date="2019" name="Int. J. Syst. Evol. Microbiol.">
        <title>The Global Catalogue of Microorganisms (GCM) 10K type strain sequencing project: providing services to taxonomists for standard genome sequencing and annotation.</title>
        <authorList>
            <consortium name="The Broad Institute Genomics Platform"/>
            <consortium name="The Broad Institute Genome Sequencing Center for Infectious Disease"/>
            <person name="Wu L."/>
            <person name="Ma J."/>
        </authorList>
    </citation>
    <scope>NUCLEOTIDE SEQUENCE [LARGE SCALE GENOMIC DNA]</scope>
    <source>
        <strain evidence="6 7">JCM 15589</strain>
    </source>
</reference>
<comment type="caution">
    <text evidence="6">The sequence shown here is derived from an EMBL/GenBank/DDBJ whole genome shotgun (WGS) entry which is preliminary data.</text>
</comment>
<keyword evidence="2" id="KW-0624">Polysaccharide degradation</keyword>
<sequence>MGLAARAAASALAVAVALFALAPAASAADTQPPTAPSNVRVLAVTPTVVSVAFTGSTDDVGLKWYTVHVGGRSQATTSPSRTDVGGLRSETTYSLTVRAVDRAGNVSADSTPVTFTTGAWPAVTGLRATAASGGTVSLAWDRVTGWDPYRFLVFDNGRAEAVAKGEQATMRGLAGGSHSFTVRALHVTDSLSLTGSAVTVQVAPRGSDTTAPSSPGSPRVVEDQDTGDFLTTWQASTDPFDAPSSLRYDLLQTWRGELFTAGYGVQGTSFGGSFFSAVRAVDPAGNRSAPALTALVW</sequence>
<keyword evidence="4" id="KW-0732">Signal</keyword>
<accession>A0ABN2J4E1</accession>
<protein>
    <recommendedName>
        <fullName evidence="5">Fibronectin type-III domain-containing protein</fullName>
    </recommendedName>
</protein>
<keyword evidence="1" id="KW-0326">Glycosidase</keyword>
<dbReference type="SUPFAM" id="SSF49265">
    <property type="entry name" value="Fibronectin type III"/>
    <property type="match status" value="1"/>
</dbReference>
<dbReference type="PROSITE" id="PS50853">
    <property type="entry name" value="FN3"/>
    <property type="match status" value="1"/>
</dbReference>
<feature type="chain" id="PRO_5046490614" description="Fibronectin type-III domain-containing protein" evidence="4">
    <location>
        <begin position="28"/>
        <end position="297"/>
    </location>
</feature>
<name>A0ABN2J4E1_9MICO</name>